<dbReference type="AlphaFoldDB" id="A0A2T2P0P5"/>
<keyword evidence="2" id="KW-1185">Reference proteome</keyword>
<gene>
    <name evidence="1" type="ORF">BS50DRAFT_273828</name>
</gene>
<proteinExistence type="predicted"/>
<evidence type="ECO:0000313" key="2">
    <source>
        <dbReference type="Proteomes" id="UP000240883"/>
    </source>
</evidence>
<evidence type="ECO:0000313" key="1">
    <source>
        <dbReference type="EMBL" id="PSN71086.1"/>
    </source>
</evidence>
<dbReference type="Proteomes" id="UP000240883">
    <property type="component" value="Unassembled WGS sequence"/>
</dbReference>
<name>A0A2T2P0P5_CORCC</name>
<organism evidence="1 2">
    <name type="scientific">Corynespora cassiicola Philippines</name>
    <dbReference type="NCBI Taxonomy" id="1448308"/>
    <lineage>
        <taxon>Eukaryota</taxon>
        <taxon>Fungi</taxon>
        <taxon>Dikarya</taxon>
        <taxon>Ascomycota</taxon>
        <taxon>Pezizomycotina</taxon>
        <taxon>Dothideomycetes</taxon>
        <taxon>Pleosporomycetidae</taxon>
        <taxon>Pleosporales</taxon>
        <taxon>Corynesporascaceae</taxon>
        <taxon>Corynespora</taxon>
    </lineage>
</organism>
<protein>
    <submittedName>
        <fullName evidence="1">Uncharacterized protein</fullName>
    </submittedName>
</protein>
<dbReference type="EMBL" id="KZ678131">
    <property type="protein sequence ID" value="PSN71086.1"/>
    <property type="molecule type" value="Genomic_DNA"/>
</dbReference>
<reference evidence="1 2" key="1">
    <citation type="journal article" date="2018" name="Front. Microbiol.">
        <title>Genome-Wide Analysis of Corynespora cassiicola Leaf Fall Disease Putative Effectors.</title>
        <authorList>
            <person name="Lopez D."/>
            <person name="Ribeiro S."/>
            <person name="Label P."/>
            <person name="Fumanal B."/>
            <person name="Venisse J.S."/>
            <person name="Kohler A."/>
            <person name="de Oliveira R.R."/>
            <person name="Labutti K."/>
            <person name="Lipzen A."/>
            <person name="Lail K."/>
            <person name="Bauer D."/>
            <person name="Ohm R.A."/>
            <person name="Barry K.W."/>
            <person name="Spatafora J."/>
            <person name="Grigoriev I.V."/>
            <person name="Martin F.M."/>
            <person name="Pujade-Renaud V."/>
        </authorList>
    </citation>
    <scope>NUCLEOTIDE SEQUENCE [LARGE SCALE GENOMIC DNA]</scope>
    <source>
        <strain evidence="1 2">Philippines</strain>
    </source>
</reference>
<sequence>MSFCIAYGVLASICDAMHIENQLDFTRLLLRRAVHLSGAQISCHLLRVQCQARRSFNSWTRSVSTAQVGFSA</sequence>
<accession>A0A2T2P0P5</accession>